<dbReference type="AlphaFoldDB" id="A0A1Q9BT79"/>
<reference evidence="5 6" key="1">
    <citation type="submission" date="2016-02" db="EMBL/GenBank/DDBJ databases">
        <title>Genome analysis of coral dinoflagellate symbionts highlights evolutionary adaptations to a symbiotic lifestyle.</title>
        <authorList>
            <person name="Aranda M."/>
            <person name="Li Y."/>
            <person name="Liew Y.J."/>
            <person name="Baumgarten S."/>
            <person name="Simakov O."/>
            <person name="Wilson M."/>
            <person name="Piel J."/>
            <person name="Ashoor H."/>
            <person name="Bougouffa S."/>
            <person name="Bajic V.B."/>
            <person name="Ryu T."/>
            <person name="Ravasi T."/>
            <person name="Bayer T."/>
            <person name="Micklem G."/>
            <person name="Kim H."/>
            <person name="Bhak J."/>
            <person name="Lajeunesse T.C."/>
            <person name="Voolstra C.R."/>
        </authorList>
    </citation>
    <scope>NUCLEOTIDE SEQUENCE [LARGE SCALE GENOMIC DNA]</scope>
    <source>
        <strain evidence="5 6">CCMP2467</strain>
    </source>
</reference>
<dbReference type="GO" id="GO:0005524">
    <property type="term" value="F:ATP binding"/>
    <property type="evidence" value="ECO:0007669"/>
    <property type="project" value="UniProtKB-KW"/>
</dbReference>
<name>A0A1Q9BT79_SYMMI</name>
<accession>A0A1Q9BT79</accession>
<evidence type="ECO:0000256" key="1">
    <source>
        <dbReference type="ARBA" id="ARBA00022741"/>
    </source>
</evidence>
<dbReference type="Gene3D" id="1.10.287.380">
    <property type="entry name" value="Valyl-tRNA synthetase, C-terminal domain"/>
    <property type="match status" value="1"/>
</dbReference>
<dbReference type="Proteomes" id="UP000186817">
    <property type="component" value="Unassembled WGS sequence"/>
</dbReference>
<evidence type="ECO:0000256" key="3">
    <source>
        <dbReference type="SAM" id="MobiDB-lite"/>
    </source>
</evidence>
<feature type="region of interest" description="Disordered" evidence="3">
    <location>
        <begin position="1"/>
        <end position="45"/>
    </location>
</feature>
<keyword evidence="6" id="KW-1185">Reference proteome</keyword>
<dbReference type="InterPro" id="IPR037118">
    <property type="entry name" value="Val-tRNA_synth_C_sf"/>
</dbReference>
<evidence type="ECO:0000256" key="2">
    <source>
        <dbReference type="ARBA" id="ARBA00022840"/>
    </source>
</evidence>
<proteinExistence type="predicted"/>
<protein>
    <recommendedName>
        <fullName evidence="4">ABC transporter Uup C-terminal domain-containing protein</fullName>
    </recommendedName>
</protein>
<evidence type="ECO:0000313" key="6">
    <source>
        <dbReference type="Proteomes" id="UP000186817"/>
    </source>
</evidence>
<evidence type="ECO:0000313" key="5">
    <source>
        <dbReference type="EMBL" id="OLP73844.1"/>
    </source>
</evidence>
<feature type="compositionally biased region" description="Gly residues" evidence="3">
    <location>
        <begin position="11"/>
        <end position="21"/>
    </location>
</feature>
<dbReference type="EMBL" id="LSRX01004662">
    <property type="protein sequence ID" value="OLP73844.1"/>
    <property type="molecule type" value="Genomic_DNA"/>
</dbReference>
<dbReference type="InterPro" id="IPR032524">
    <property type="entry name" value="ABC_tran_C"/>
</dbReference>
<feature type="non-terminal residue" evidence="5">
    <location>
        <position position="1"/>
    </location>
</feature>
<gene>
    <name evidence="5" type="ORF">AK812_SmicGene46784</name>
</gene>
<dbReference type="Pfam" id="PF16326">
    <property type="entry name" value="ABC_tran_CTD"/>
    <property type="match status" value="1"/>
</dbReference>
<feature type="domain" description="ABC transporter Uup C-terminal" evidence="4">
    <location>
        <begin position="36"/>
        <end position="104"/>
    </location>
</feature>
<evidence type="ECO:0000259" key="4">
    <source>
        <dbReference type="Pfam" id="PF16326"/>
    </source>
</evidence>
<organism evidence="5 6">
    <name type="scientific">Symbiodinium microadriaticum</name>
    <name type="common">Dinoflagellate</name>
    <name type="synonym">Zooxanthella microadriatica</name>
    <dbReference type="NCBI Taxonomy" id="2951"/>
    <lineage>
        <taxon>Eukaryota</taxon>
        <taxon>Sar</taxon>
        <taxon>Alveolata</taxon>
        <taxon>Dinophyceae</taxon>
        <taxon>Suessiales</taxon>
        <taxon>Symbiodiniaceae</taxon>
        <taxon>Symbiodinium</taxon>
    </lineage>
</organism>
<dbReference type="GO" id="GO:0003677">
    <property type="term" value="F:DNA binding"/>
    <property type="evidence" value="ECO:0007669"/>
    <property type="project" value="InterPro"/>
</dbReference>
<keyword evidence="2" id="KW-0067">ATP-binding</keyword>
<sequence>GKTNDEKTGGNASGGNSGGNASGDKATSEKAKKKSKLTFSQQHQLKTLPKEIDKLGAEIGKLQGELEDQTLYARDPKRFDTLMAKLSDLQSKLATAEETWLELEMLAEEG</sequence>
<comment type="caution">
    <text evidence="5">The sequence shown here is derived from an EMBL/GenBank/DDBJ whole genome shotgun (WGS) entry which is preliminary data.</text>
</comment>
<keyword evidence="1" id="KW-0547">Nucleotide-binding</keyword>